<dbReference type="RefSeq" id="XP_018109114.1">
    <property type="nucleotide sequence ID" value="XM_018253625.2"/>
</dbReference>
<sequence length="1625" mass="175518">MESSAIVQNKGSTPKKSVTSRSSVGKPPHSPKGTTETSQPAASRTSGNASRLDATKNSTGMKQTTVPKTSVGRSSTASTVRNRVERDQATSSKISAKQSPLKRNEDKVRQQGTAPGPLVPNPDTSKRSIEGLKDTKSCTSLEGKPSVSKKGNGNHKTEVVKMDHLAKASGQTKSRRPDNTVSSPDKTLAHSSELAKTVKSPSASKPDKSANTAILTKPARTVNAASKKPVAAKIPATSSKSASSATVQVRPTKPQSVPSGPVSAKPGKSPSASSKPVNNVPVPMKPLKSPLAKLEKTSLENKPAQKPSRALQPKKKSNMEAKSDATSVLSTKAVKSVPMKNKKLNKGVKDNVPVKPVEPLQCLVDHEVSQIHSGMTSEVEDSELVDKPMGATNTPDEKLNSEPATEHGTQVKDELRASETDLNSYVGETTHHIIRPLESPEKAPAEPTDSLMIQLNSQVETGEKMIQSPSSTVSINVTAELLPSINSSVETCFTETLTESMQTKRQETRQADMSDNPLEQDDNAIHFVQPENTTLGTEESITSIVELEENPLQSVFETNSREDIEVEPENQLDCFITYLGNPETSQFNSGLLVHEVENCSTSQHIKPERTSPVEFKESSLKGIVSPVGSPSEEVAFEKTVGPITPSIESTVSPIRLDQESLKVPVESQIKAEPPESTTPVVGSVNDSFEQIQVLNNADLLGLTPIKPSGDQVNIPTEMKTMATEHLAESLISDEEHKNEPGSKNILAEPIKINHQEIHFDTEPILQQCSSPGPVDMKPESVESPAKSIAPRETVISSQQSLTSTTATEPLEPVVQSTATEQISSLLQSTKEGPCDVSPAADVNIRKEIYASKADLSVTSPNELVKIQQESLGQEAVYWRTQEQTGTTMNSIKEIELVESSLIPATTSMVHVNPFEETQECQIEHKMYPKEPKSDFFGPVKLQWELVDIPLEQGNIPNEQVAAKKFKLDATEVPSDFLHSSLISPHELVTSPVEPTIEQEEHSGKSVDSYEELKEIHFADSVKCQPETLISSVESQSTVEIVKHLLEPEEDIIYPLKPLSPTVQSVYLVEVGFSPTLVSPVDAGKPLTQPQAEPLISSNIAPPVEFLNELVKSPLGIVSLSVDSVKNQPVEQTAALSTKLLAAHVEETLVESEKYLAEHETSSVKPTHEINLVGTSAVKPLIAPENKNKSIALVLVEDTKGSLDSLGPSEELVQRARGDSFLKSENKPTDLVSTNEFGSEDFSLEMVRSEESVEPMNSLWKEPTSRNPSSLPSSSLVMPFPEPEDILHGIAQVGDGAKHITPGDTKDIFASHPFVIDSCISSEGEDSEPWVLVSKEELDDFIESDHRPHRPVLLSHEEEVVDEEKKAEEEGETMASGCSTLSDPQLADQSSSETSTPEELRTYEDTSSGVESHSDDMATSPSTMLTPDPDLGIHMGQEETGETPVETPVQKGQETSRQLHDDCMGERSQDPASPLKCNPLETDTEQRKGELTDFTCTQVVAGAGVNEEEEDERAGALNAQRGEAIAPPAEGLYTIYESERGSQERGGPRGAELGLVEQIIGRTLLLAASEGGSRSGMRGAELGKWAELLSPLDESRASITSVTSFSPEGDASPQGDWTVVEVETFH</sequence>
<feature type="region of interest" description="Disordered" evidence="1">
    <location>
        <begin position="1254"/>
        <end position="1274"/>
    </location>
</feature>
<dbReference type="CTD" id="108711676"/>
<reference evidence="4" key="1">
    <citation type="submission" date="2025-08" db="UniProtKB">
        <authorList>
            <consortium name="RefSeq"/>
        </authorList>
    </citation>
    <scope>IDENTIFICATION</scope>
    <source>
        <strain evidence="4">J_2021</strain>
        <tissue evidence="4">Erythrocytes</tissue>
    </source>
</reference>
<feature type="domain" description="BTB/POZ" evidence="2">
    <location>
        <begin position="1582"/>
        <end position="1625"/>
    </location>
</feature>
<dbReference type="Pfam" id="PF15363">
    <property type="entry name" value="BTBD8_C"/>
    <property type="match status" value="1"/>
</dbReference>
<dbReference type="STRING" id="8355.A0A1L8H2K2"/>
<dbReference type="PANTHER" id="PTHR22427">
    <property type="entry name" value="GH15728P"/>
    <property type="match status" value="1"/>
</dbReference>
<gene>
    <name evidence="4" type="primary">LOC108711676</name>
</gene>
<organism evidence="3 4">
    <name type="scientific">Xenopus laevis</name>
    <name type="common">African clawed frog</name>
    <dbReference type="NCBI Taxonomy" id="8355"/>
    <lineage>
        <taxon>Eukaryota</taxon>
        <taxon>Metazoa</taxon>
        <taxon>Chordata</taxon>
        <taxon>Craniata</taxon>
        <taxon>Vertebrata</taxon>
        <taxon>Euteleostomi</taxon>
        <taxon>Amphibia</taxon>
        <taxon>Batrachia</taxon>
        <taxon>Anura</taxon>
        <taxon>Pipoidea</taxon>
        <taxon>Pipidae</taxon>
        <taxon>Xenopodinae</taxon>
        <taxon>Xenopus</taxon>
        <taxon>Xenopus</taxon>
    </lineage>
</organism>
<feature type="compositionally biased region" description="Polar residues" evidence="1">
    <location>
        <begin position="1"/>
        <end position="23"/>
    </location>
</feature>
<dbReference type="PaxDb" id="8355-A0A1L8H2K2"/>
<protein>
    <submittedName>
        <fullName evidence="4">Mucin-17</fullName>
    </submittedName>
</protein>
<dbReference type="PANTHER" id="PTHR22427:SF8">
    <property type="entry name" value="PROLINE-RICH PROTEIN 36"/>
    <property type="match status" value="1"/>
</dbReference>
<feature type="compositionally biased region" description="Basic and acidic residues" evidence="1">
    <location>
        <begin position="155"/>
        <end position="166"/>
    </location>
</feature>
<dbReference type="Proteomes" id="UP000186698">
    <property type="component" value="Chromosome 3L"/>
</dbReference>
<dbReference type="InterPro" id="IPR027907">
    <property type="entry name" value="BTBD8_C"/>
</dbReference>
<keyword evidence="3" id="KW-1185">Reference proteome</keyword>
<feature type="compositionally biased region" description="Basic and acidic residues" evidence="1">
    <location>
        <begin position="124"/>
        <end position="136"/>
    </location>
</feature>
<feature type="region of interest" description="Disordered" evidence="1">
    <location>
        <begin position="1348"/>
        <end position="1456"/>
    </location>
</feature>
<accession>A0A1L8H2K2</accession>
<name>A0A1L8H2K2_XENLA</name>
<feature type="region of interest" description="Disordered" evidence="1">
    <location>
        <begin position="772"/>
        <end position="805"/>
    </location>
</feature>
<dbReference type="OMA" id="KTMATEH"/>
<feature type="compositionally biased region" description="Low complexity" evidence="1">
    <location>
        <begin position="258"/>
        <end position="286"/>
    </location>
</feature>
<evidence type="ECO:0000313" key="3">
    <source>
        <dbReference type="Proteomes" id="UP000186698"/>
    </source>
</evidence>
<feature type="region of interest" description="Disordered" evidence="1">
    <location>
        <begin position="372"/>
        <end position="412"/>
    </location>
</feature>
<feature type="compositionally biased region" description="Polar residues" evidence="1">
    <location>
        <begin position="247"/>
        <end position="257"/>
    </location>
</feature>
<evidence type="ECO:0000313" key="4">
    <source>
        <dbReference type="RefSeq" id="XP_018109114.1"/>
    </source>
</evidence>
<feature type="compositionally biased region" description="Basic and acidic residues" evidence="1">
    <location>
        <begin position="1354"/>
        <end position="1367"/>
    </location>
</feature>
<feature type="compositionally biased region" description="Polar residues" evidence="1">
    <location>
        <begin position="1375"/>
        <end position="1396"/>
    </location>
</feature>
<feature type="compositionally biased region" description="Polar residues" evidence="1">
    <location>
        <begin position="89"/>
        <end position="98"/>
    </location>
</feature>
<evidence type="ECO:0000256" key="1">
    <source>
        <dbReference type="SAM" id="MobiDB-lite"/>
    </source>
</evidence>
<feature type="compositionally biased region" description="Polar residues" evidence="1">
    <location>
        <begin position="1404"/>
        <end position="1424"/>
    </location>
</feature>
<dbReference type="KEGG" id="xla:108711676"/>
<feature type="compositionally biased region" description="Low complexity" evidence="1">
    <location>
        <begin position="796"/>
        <end position="805"/>
    </location>
</feature>
<evidence type="ECO:0000259" key="2">
    <source>
        <dbReference type="Pfam" id="PF15363"/>
    </source>
</evidence>
<dbReference type="Bgee" id="108711676">
    <property type="expression patterns" value="Expressed in brain and 5 other cell types or tissues"/>
</dbReference>
<feature type="compositionally biased region" description="Low complexity" evidence="1">
    <location>
        <begin position="231"/>
        <end position="246"/>
    </location>
</feature>
<dbReference type="GeneID" id="108711676"/>
<feature type="compositionally biased region" description="Polar residues" evidence="1">
    <location>
        <begin position="32"/>
        <end position="81"/>
    </location>
</feature>
<feature type="region of interest" description="Disordered" evidence="1">
    <location>
        <begin position="1"/>
        <end position="353"/>
    </location>
</feature>
<proteinExistence type="predicted"/>
<dbReference type="OrthoDB" id="8951351at2759"/>